<evidence type="ECO:0008006" key="2">
    <source>
        <dbReference type="Google" id="ProtNLM"/>
    </source>
</evidence>
<comment type="caution">
    <text evidence="1">The sequence shown here is derived from an EMBL/GenBank/DDBJ whole genome shotgun (WGS) entry which is preliminary data.</text>
</comment>
<dbReference type="InterPro" id="IPR006944">
    <property type="entry name" value="Phage/GTA_portal"/>
</dbReference>
<gene>
    <name evidence="1" type="ORF">LCGC14_1900450</name>
</gene>
<accession>A0A0F9IAN9</accession>
<evidence type="ECO:0000313" key="1">
    <source>
        <dbReference type="EMBL" id="KKL90860.1"/>
    </source>
</evidence>
<feature type="non-terminal residue" evidence="1">
    <location>
        <position position="203"/>
    </location>
</feature>
<organism evidence="1">
    <name type="scientific">marine sediment metagenome</name>
    <dbReference type="NCBI Taxonomy" id="412755"/>
    <lineage>
        <taxon>unclassified sequences</taxon>
        <taxon>metagenomes</taxon>
        <taxon>ecological metagenomes</taxon>
    </lineage>
</organism>
<dbReference type="EMBL" id="LAZR01019895">
    <property type="protein sequence ID" value="KKL90860.1"/>
    <property type="molecule type" value="Genomic_DNA"/>
</dbReference>
<reference evidence="1" key="1">
    <citation type="journal article" date="2015" name="Nature">
        <title>Complex archaea that bridge the gap between prokaryotes and eukaryotes.</title>
        <authorList>
            <person name="Spang A."/>
            <person name="Saw J.H."/>
            <person name="Jorgensen S.L."/>
            <person name="Zaremba-Niedzwiedzka K."/>
            <person name="Martijn J."/>
            <person name="Lind A.E."/>
            <person name="van Eijk R."/>
            <person name="Schleper C."/>
            <person name="Guy L."/>
            <person name="Ettema T.J."/>
        </authorList>
    </citation>
    <scope>NUCLEOTIDE SEQUENCE</scope>
</reference>
<dbReference type="AlphaFoldDB" id="A0A0F9IAN9"/>
<sequence length="203" mass="23624">MELKTFTASREKTDGATDQKETAWINDKWAQYLGYYKKIPELKRAIDAKATWTIGKGFKADDETTLILDTIKGWGKDTFNTILENMIRTYNIGGDAFCEIIRDDEDNLINLKPLDPATIKIIVNRKGVILRYEQTSKTKSPNRKIDKENIFHLARNRVADEIHGQSLIEELEELILSRNEAMADWRRVLHRNIDPLWIFHMDT</sequence>
<protein>
    <recommendedName>
        <fullName evidence="2">Phage portal protein</fullName>
    </recommendedName>
</protein>
<name>A0A0F9IAN9_9ZZZZ</name>
<dbReference type="Pfam" id="PF04860">
    <property type="entry name" value="Phage_portal"/>
    <property type="match status" value="1"/>
</dbReference>
<proteinExistence type="predicted"/>